<reference evidence="6 7" key="1">
    <citation type="submission" date="2019-12" db="EMBL/GenBank/DDBJ databases">
        <title>Comparative genomics gives insights into the taxonomy of the Azoarcus-Aromatoleum group and reveals separate origins of nif in the plant-associated Azoarcus and non-plant-associated Aromatoleum sub-groups.</title>
        <authorList>
            <person name="Lafos M."/>
            <person name="Maluk M."/>
            <person name="Batista M."/>
            <person name="Junghare M."/>
            <person name="Carmona M."/>
            <person name="Faoro H."/>
            <person name="Cruz L.M."/>
            <person name="Battistoni F."/>
            <person name="De Souza E."/>
            <person name="Pedrosa F."/>
            <person name="Chen W.-M."/>
            <person name="Poole P.S."/>
            <person name="Dixon R.A."/>
            <person name="James E.K."/>
        </authorList>
    </citation>
    <scope>NUCLEOTIDE SEQUENCE [LARGE SCALE GENOMIC DNA]</scope>
    <source>
        <strain evidence="6 7">PbN1</strain>
    </source>
</reference>
<evidence type="ECO:0000313" key="6">
    <source>
        <dbReference type="EMBL" id="NMG16676.1"/>
    </source>
</evidence>
<dbReference type="PROSITE" id="PS01036">
    <property type="entry name" value="HSP70_3"/>
    <property type="match status" value="1"/>
</dbReference>
<evidence type="ECO:0000256" key="1">
    <source>
        <dbReference type="ARBA" id="ARBA00007381"/>
    </source>
</evidence>
<dbReference type="PROSITE" id="PS00297">
    <property type="entry name" value="HSP70_1"/>
    <property type="match status" value="1"/>
</dbReference>
<gene>
    <name evidence="6" type="primary">dnaK</name>
    <name evidence="6" type="ORF">GPA24_14215</name>
</gene>
<dbReference type="SUPFAM" id="SSF100920">
    <property type="entry name" value="Heat shock protein 70kD (HSP70), peptide-binding domain"/>
    <property type="match status" value="1"/>
</dbReference>
<dbReference type="Pfam" id="PF00012">
    <property type="entry name" value="HSP70"/>
    <property type="match status" value="2"/>
</dbReference>
<evidence type="ECO:0000256" key="3">
    <source>
        <dbReference type="ARBA" id="ARBA00022840"/>
    </source>
</evidence>
<sequence>MAIIGIDLGTSNSAAAVLRGGRPVMIPSGEGVSLGGKAFPSYVAITTDGQMLVGEPARRQAAANPQGTATGFKRRMGVRERIALREREFSPEQLSAFLLQKIKRDAEAFLGEPVTQAVVTVPAYFDDNQRTATKDACAIAGLEVARLVNEPTAASLAYGLDRLGQELRIAVIDLGGGTLDVTIMEFGKGVFEVKATSGDTRLGGTDMNAAIFDALAERFRRDTGLDVRDDVKARARLLEAAEIAKIELSTSATTHLSLPYIGATGGEPCHLEMDLSRSDMERMVRPVIERCRGPVEQALRDAGVSPKEVDRLVFVGGPTRMPAVRSFFEDLLGRKAELGVDPMECVAAGAAIQAGVLSGEVSDIVLVDVTPLTLGVETLGGVATALIARNTPVPVKKTEIFTTAADMQTSVTVHVVQGERSMAAANVSLGQFNLDGLPPAPRGVPKIEVSFDIDASGILDVAARDTATGKSQSIRISGSTRLPADARQRMVDEAERYAEEDKARRAEAEQLNDADAVCYQAEKLLADFPDKLTAEMKDGIEAARRATFDACVKHDAAAARDKAEALKKLLKEAGAVIYAQMPGSAYKEYRYDEATRPGETPGAGHGTQGRVVDADYRER</sequence>
<protein>
    <submittedName>
        <fullName evidence="6">Molecular chaperone DnaK</fullName>
    </submittedName>
</protein>
<dbReference type="NCBIfam" id="NF001413">
    <property type="entry name" value="PRK00290.1"/>
    <property type="match status" value="1"/>
</dbReference>
<dbReference type="SUPFAM" id="SSF100934">
    <property type="entry name" value="Heat shock protein 70kD (HSP70), C-terminal subdomain"/>
    <property type="match status" value="1"/>
</dbReference>
<keyword evidence="2 4" id="KW-0547">Nucleotide-binding</keyword>
<dbReference type="CDD" id="cd10234">
    <property type="entry name" value="ASKHA_NBD_HSP70_DnaK-like"/>
    <property type="match status" value="1"/>
</dbReference>
<dbReference type="RefSeq" id="WP_169203248.1">
    <property type="nucleotide sequence ID" value="NZ_CP059467.1"/>
</dbReference>
<evidence type="ECO:0000256" key="5">
    <source>
        <dbReference type="SAM" id="MobiDB-lite"/>
    </source>
</evidence>
<dbReference type="SUPFAM" id="SSF53067">
    <property type="entry name" value="Actin-like ATPase domain"/>
    <property type="match status" value="2"/>
</dbReference>
<proteinExistence type="inferred from homology"/>
<dbReference type="EMBL" id="WTVP01000043">
    <property type="protein sequence ID" value="NMG16676.1"/>
    <property type="molecule type" value="Genomic_DNA"/>
</dbReference>
<keyword evidence="7" id="KW-1185">Reference proteome</keyword>
<dbReference type="InterPro" id="IPR029047">
    <property type="entry name" value="HSP70_peptide-bd_sf"/>
</dbReference>
<dbReference type="Gene3D" id="3.90.640.10">
    <property type="entry name" value="Actin, Chain A, domain 4"/>
    <property type="match status" value="1"/>
</dbReference>
<dbReference type="PRINTS" id="PR00301">
    <property type="entry name" value="HEATSHOCK70"/>
</dbReference>
<dbReference type="InterPro" id="IPR043129">
    <property type="entry name" value="ATPase_NBD"/>
</dbReference>
<dbReference type="InterPro" id="IPR013126">
    <property type="entry name" value="Hsp_70_fam"/>
</dbReference>
<feature type="region of interest" description="Disordered" evidence="5">
    <location>
        <begin position="594"/>
        <end position="619"/>
    </location>
</feature>
<dbReference type="InterPro" id="IPR029048">
    <property type="entry name" value="HSP70_C_sf"/>
</dbReference>
<comment type="caution">
    <text evidence="6">The sequence shown here is derived from an EMBL/GenBank/DDBJ whole genome shotgun (WGS) entry which is preliminary data.</text>
</comment>
<keyword evidence="3 4" id="KW-0067">ATP-binding</keyword>
<dbReference type="PROSITE" id="PS00329">
    <property type="entry name" value="HSP70_2"/>
    <property type="match status" value="1"/>
</dbReference>
<dbReference type="Proteomes" id="UP000633943">
    <property type="component" value="Unassembled WGS sequence"/>
</dbReference>
<evidence type="ECO:0000256" key="2">
    <source>
        <dbReference type="ARBA" id="ARBA00022741"/>
    </source>
</evidence>
<organism evidence="6 7">
    <name type="scientific">Aromatoleum bremense</name>
    <dbReference type="NCBI Taxonomy" id="76115"/>
    <lineage>
        <taxon>Bacteria</taxon>
        <taxon>Pseudomonadati</taxon>
        <taxon>Pseudomonadota</taxon>
        <taxon>Betaproteobacteria</taxon>
        <taxon>Rhodocyclales</taxon>
        <taxon>Rhodocyclaceae</taxon>
        <taxon>Aromatoleum</taxon>
    </lineage>
</organism>
<dbReference type="InterPro" id="IPR018181">
    <property type="entry name" value="Heat_shock_70_CS"/>
</dbReference>
<dbReference type="Gene3D" id="2.60.34.10">
    <property type="entry name" value="Substrate Binding Domain Of DNAk, Chain A, domain 1"/>
    <property type="match status" value="1"/>
</dbReference>
<dbReference type="Gene3D" id="3.30.420.40">
    <property type="match status" value="2"/>
</dbReference>
<name>A0ABX1NY48_9RHOO</name>
<accession>A0ABX1NY48</accession>
<evidence type="ECO:0000313" key="7">
    <source>
        <dbReference type="Proteomes" id="UP000633943"/>
    </source>
</evidence>
<dbReference type="PANTHER" id="PTHR19375">
    <property type="entry name" value="HEAT SHOCK PROTEIN 70KDA"/>
    <property type="match status" value="1"/>
</dbReference>
<comment type="similarity">
    <text evidence="1 4">Belongs to the heat shock protein 70 family.</text>
</comment>
<evidence type="ECO:0000256" key="4">
    <source>
        <dbReference type="RuleBase" id="RU003322"/>
    </source>
</evidence>